<evidence type="ECO:0000313" key="2">
    <source>
        <dbReference type="EMBL" id="KAJ7209789.1"/>
    </source>
</evidence>
<feature type="compositionally biased region" description="Basic and acidic residues" evidence="1">
    <location>
        <begin position="179"/>
        <end position="188"/>
    </location>
</feature>
<dbReference type="EMBL" id="JARJCW010000030">
    <property type="protein sequence ID" value="KAJ7209789.1"/>
    <property type="molecule type" value="Genomic_DNA"/>
</dbReference>
<evidence type="ECO:0000256" key="1">
    <source>
        <dbReference type="SAM" id="MobiDB-lite"/>
    </source>
</evidence>
<sequence length="255" mass="28346">MTTPMVHYPHVAGPSAPALNSAFDISETVLTTLTAASQFAPLPFLQEASLAALAILRTIRGAKDNKESFKCLANDACELVSAIICVYNDMEKDGLQPSANLKSRVEDLISLLKSINHFAEKHVSKGTMYRLVRLSTETSKIQQYRARLRQALDIFGLQSSISIHENVVQILKELREQELQEEKKKDEDPPPSPQPSVHPFGNLFQGNISGNIKINTINGNQEFHSTNSYTTIVNSFNHRSSDSRNQPGNVYDDFC</sequence>
<dbReference type="Gene3D" id="1.20.930.20">
    <property type="entry name" value="Adaptor protein Cbl, N-terminal domain"/>
    <property type="match status" value="1"/>
</dbReference>
<dbReference type="InterPro" id="IPR036537">
    <property type="entry name" value="Adaptor_Cbl_N_dom_sf"/>
</dbReference>
<dbReference type="Proteomes" id="UP001219525">
    <property type="component" value="Unassembled WGS sequence"/>
</dbReference>
<comment type="caution">
    <text evidence="2">The sequence shown here is derived from an EMBL/GenBank/DDBJ whole genome shotgun (WGS) entry which is preliminary data.</text>
</comment>
<protein>
    <submittedName>
        <fullName evidence="2">Uncharacterized protein</fullName>
    </submittedName>
</protein>
<dbReference type="AlphaFoldDB" id="A0AAD6YBG9"/>
<gene>
    <name evidence="2" type="ORF">GGX14DRAFT_453121</name>
</gene>
<reference evidence="2" key="1">
    <citation type="submission" date="2023-03" db="EMBL/GenBank/DDBJ databases">
        <title>Massive genome expansion in bonnet fungi (Mycena s.s.) driven by repeated elements and novel gene families across ecological guilds.</title>
        <authorList>
            <consortium name="Lawrence Berkeley National Laboratory"/>
            <person name="Harder C.B."/>
            <person name="Miyauchi S."/>
            <person name="Viragh M."/>
            <person name="Kuo A."/>
            <person name="Thoen E."/>
            <person name="Andreopoulos B."/>
            <person name="Lu D."/>
            <person name="Skrede I."/>
            <person name="Drula E."/>
            <person name="Henrissat B."/>
            <person name="Morin E."/>
            <person name="Kohler A."/>
            <person name="Barry K."/>
            <person name="LaButti K."/>
            <person name="Morin E."/>
            <person name="Salamov A."/>
            <person name="Lipzen A."/>
            <person name="Mereny Z."/>
            <person name="Hegedus B."/>
            <person name="Baldrian P."/>
            <person name="Stursova M."/>
            <person name="Weitz H."/>
            <person name="Taylor A."/>
            <person name="Grigoriev I.V."/>
            <person name="Nagy L.G."/>
            <person name="Martin F."/>
            <person name="Kauserud H."/>
        </authorList>
    </citation>
    <scope>NUCLEOTIDE SEQUENCE</scope>
    <source>
        <strain evidence="2">9144</strain>
    </source>
</reference>
<feature type="region of interest" description="Disordered" evidence="1">
    <location>
        <begin position="179"/>
        <end position="201"/>
    </location>
</feature>
<name>A0AAD6YBG9_9AGAR</name>
<organism evidence="2 3">
    <name type="scientific">Mycena pura</name>
    <dbReference type="NCBI Taxonomy" id="153505"/>
    <lineage>
        <taxon>Eukaryota</taxon>
        <taxon>Fungi</taxon>
        <taxon>Dikarya</taxon>
        <taxon>Basidiomycota</taxon>
        <taxon>Agaricomycotina</taxon>
        <taxon>Agaricomycetes</taxon>
        <taxon>Agaricomycetidae</taxon>
        <taxon>Agaricales</taxon>
        <taxon>Marasmiineae</taxon>
        <taxon>Mycenaceae</taxon>
        <taxon>Mycena</taxon>
    </lineage>
</organism>
<dbReference type="GO" id="GO:0007166">
    <property type="term" value="P:cell surface receptor signaling pathway"/>
    <property type="evidence" value="ECO:0007669"/>
    <property type="project" value="InterPro"/>
</dbReference>
<proteinExistence type="predicted"/>
<keyword evidence="3" id="KW-1185">Reference proteome</keyword>
<dbReference type="CDD" id="cd21037">
    <property type="entry name" value="MLKL_NTD"/>
    <property type="match status" value="1"/>
</dbReference>
<evidence type="ECO:0000313" key="3">
    <source>
        <dbReference type="Proteomes" id="UP001219525"/>
    </source>
</evidence>
<dbReference type="InterPro" id="IPR059179">
    <property type="entry name" value="MLKL-like_MCAfunc"/>
</dbReference>
<accession>A0AAD6YBG9</accession>